<reference evidence="1" key="1">
    <citation type="submission" date="2022-03" db="EMBL/GenBank/DDBJ databases">
        <authorList>
            <person name="Martin C."/>
        </authorList>
    </citation>
    <scope>NUCLEOTIDE SEQUENCE</scope>
</reference>
<proteinExistence type="predicted"/>
<name>A0A8J1Y680_OWEFU</name>
<dbReference type="SUPFAM" id="SSF57850">
    <property type="entry name" value="RING/U-box"/>
    <property type="match status" value="1"/>
</dbReference>
<accession>A0A8J1Y680</accession>
<dbReference type="OrthoDB" id="6040387at2759"/>
<dbReference type="AlphaFoldDB" id="A0A8J1Y680"/>
<dbReference type="PROSITE" id="PS00518">
    <property type="entry name" value="ZF_RING_1"/>
    <property type="match status" value="1"/>
</dbReference>
<gene>
    <name evidence="1" type="ORF">OFUS_LOCUS17934</name>
</gene>
<keyword evidence="2" id="KW-1185">Reference proteome</keyword>
<protein>
    <submittedName>
        <fullName evidence="1">Uncharacterized protein</fullName>
    </submittedName>
</protein>
<dbReference type="InterPro" id="IPR001841">
    <property type="entry name" value="Znf_RING"/>
</dbReference>
<dbReference type="InterPro" id="IPR017907">
    <property type="entry name" value="Znf_RING_CS"/>
</dbReference>
<organism evidence="1 2">
    <name type="scientific">Owenia fusiformis</name>
    <name type="common">Polychaete worm</name>
    <dbReference type="NCBI Taxonomy" id="6347"/>
    <lineage>
        <taxon>Eukaryota</taxon>
        <taxon>Metazoa</taxon>
        <taxon>Spiralia</taxon>
        <taxon>Lophotrochozoa</taxon>
        <taxon>Annelida</taxon>
        <taxon>Polychaeta</taxon>
        <taxon>Sedentaria</taxon>
        <taxon>Canalipalpata</taxon>
        <taxon>Sabellida</taxon>
        <taxon>Oweniida</taxon>
        <taxon>Oweniidae</taxon>
        <taxon>Owenia</taxon>
    </lineage>
</organism>
<sequence>MDVDALRSAQHHCETLFQCPVCWLPKLEMVYGTCQHRVCVDCVYRAGVLRSEFSKCPTCNQKFPFPLYRPIIPDDNIEVQKKLGITRCQNSTSCKTEMWLWEIEEHNKVCKFKKPKKSRSESQTQSPEL</sequence>
<dbReference type="InterPro" id="IPR013083">
    <property type="entry name" value="Znf_RING/FYVE/PHD"/>
</dbReference>
<evidence type="ECO:0000313" key="1">
    <source>
        <dbReference type="EMBL" id="CAH1793031.1"/>
    </source>
</evidence>
<comment type="caution">
    <text evidence="1">The sequence shown here is derived from an EMBL/GenBank/DDBJ whole genome shotgun (WGS) entry which is preliminary data.</text>
</comment>
<dbReference type="PROSITE" id="PS50089">
    <property type="entry name" value="ZF_RING_2"/>
    <property type="match status" value="1"/>
</dbReference>
<dbReference type="EMBL" id="CAIIXF020000008">
    <property type="protein sequence ID" value="CAH1793031.1"/>
    <property type="molecule type" value="Genomic_DNA"/>
</dbReference>
<evidence type="ECO:0000313" key="2">
    <source>
        <dbReference type="Proteomes" id="UP000749559"/>
    </source>
</evidence>
<dbReference type="Proteomes" id="UP000749559">
    <property type="component" value="Unassembled WGS sequence"/>
</dbReference>
<dbReference type="Gene3D" id="3.30.40.10">
    <property type="entry name" value="Zinc/RING finger domain, C3HC4 (zinc finger)"/>
    <property type="match status" value="1"/>
</dbReference>